<dbReference type="PANTHER" id="PTHR45339">
    <property type="entry name" value="HYBRID SIGNAL TRANSDUCTION HISTIDINE KINASE J"/>
    <property type="match status" value="1"/>
</dbReference>
<dbReference type="Gene3D" id="3.30.450.20">
    <property type="entry name" value="PAS domain"/>
    <property type="match status" value="2"/>
</dbReference>
<proteinExistence type="predicted"/>
<evidence type="ECO:0000256" key="10">
    <source>
        <dbReference type="ARBA" id="ARBA00022989"/>
    </source>
</evidence>
<dbReference type="PANTHER" id="PTHR45339:SF3">
    <property type="entry name" value="HISTIDINE KINASE"/>
    <property type="match status" value="1"/>
</dbReference>
<dbReference type="InterPro" id="IPR001610">
    <property type="entry name" value="PAC"/>
</dbReference>
<dbReference type="RefSeq" id="WP_183363421.1">
    <property type="nucleotide sequence ID" value="NZ_BLXZ01000013.1"/>
</dbReference>
<name>A0A6V8NE26_9BACT</name>
<dbReference type="InterPro" id="IPR036097">
    <property type="entry name" value="HisK_dim/P_sf"/>
</dbReference>
<dbReference type="InterPro" id="IPR025201">
    <property type="entry name" value="KdpD_TM"/>
</dbReference>
<dbReference type="AlphaFoldDB" id="A0A6V8NE26"/>
<feature type="coiled-coil region" evidence="14">
    <location>
        <begin position="403"/>
        <end position="455"/>
    </location>
</feature>
<dbReference type="CDD" id="cd00130">
    <property type="entry name" value="PAS"/>
    <property type="match status" value="1"/>
</dbReference>
<dbReference type="InterPro" id="IPR003594">
    <property type="entry name" value="HATPase_dom"/>
</dbReference>
<dbReference type="PROSITE" id="PS50113">
    <property type="entry name" value="PAC"/>
    <property type="match status" value="1"/>
</dbReference>
<feature type="transmembrane region" description="Helical" evidence="15">
    <location>
        <begin position="58"/>
        <end position="76"/>
    </location>
</feature>
<dbReference type="EMBL" id="BLXZ01000013">
    <property type="protein sequence ID" value="GFO70806.1"/>
    <property type="molecule type" value="Genomic_DNA"/>
</dbReference>
<dbReference type="Proteomes" id="UP000587586">
    <property type="component" value="Unassembled WGS sequence"/>
</dbReference>
<dbReference type="SMART" id="SM00448">
    <property type="entry name" value="REC"/>
    <property type="match status" value="1"/>
</dbReference>
<dbReference type="Gene3D" id="1.10.287.130">
    <property type="match status" value="1"/>
</dbReference>
<dbReference type="SUPFAM" id="SSF55874">
    <property type="entry name" value="ATPase domain of HSP90 chaperone/DNA topoisomerase II/histidine kinase"/>
    <property type="match status" value="1"/>
</dbReference>
<dbReference type="PROSITE" id="PS50110">
    <property type="entry name" value="RESPONSE_REGULATORY"/>
    <property type="match status" value="1"/>
</dbReference>
<dbReference type="SUPFAM" id="SSF47384">
    <property type="entry name" value="Homodimeric domain of signal transducing histidine kinase"/>
    <property type="match status" value="1"/>
</dbReference>
<dbReference type="Gene3D" id="3.40.50.2300">
    <property type="match status" value="1"/>
</dbReference>
<evidence type="ECO:0000313" key="19">
    <source>
        <dbReference type="EMBL" id="GFO70806.1"/>
    </source>
</evidence>
<dbReference type="EC" id="2.7.13.3" evidence="3"/>
<keyword evidence="20" id="KW-1185">Reference proteome</keyword>
<dbReference type="CDD" id="cd16922">
    <property type="entry name" value="HATPase_EvgS-ArcB-TorS-like"/>
    <property type="match status" value="1"/>
</dbReference>
<evidence type="ECO:0000256" key="7">
    <source>
        <dbReference type="ARBA" id="ARBA00022741"/>
    </source>
</evidence>
<dbReference type="NCBIfam" id="TIGR00229">
    <property type="entry name" value="sensory_box"/>
    <property type="match status" value="2"/>
</dbReference>
<evidence type="ECO:0000256" key="9">
    <source>
        <dbReference type="ARBA" id="ARBA00022840"/>
    </source>
</evidence>
<evidence type="ECO:0000256" key="5">
    <source>
        <dbReference type="ARBA" id="ARBA00022679"/>
    </source>
</evidence>
<comment type="catalytic activity">
    <reaction evidence="1">
        <text>ATP + protein L-histidine = ADP + protein N-phospho-L-histidine.</text>
        <dbReference type="EC" id="2.7.13.3"/>
    </reaction>
</comment>
<sequence>MSPSQYKLFRYAGAVALVTLAVLLRHALMPLVGSELPPFFTFYPAVMIAALVGGPGPGVFATLVSSVIVSLFYLPTNLSLGVGFLRDILSIALFLGMGVFMSLVAGRYRHSREHLRELVDERTEQLNQAVVQLKKEVADHLAARESLRHSEERYRMLFESLTEGFCIIEVVFDENQCPVDYRFLETNPAFERLTGLSGVRGRLMRELAPDNEEYWYELYGGIALTGAAVHIVNYARALDRYFDVSAYRVGDPESRRVGILFNDITEMKRKEDALRESEERLRLLGDNLPDSAVYQYTHNPDGTIRFLYISAGIERLNGVTAAALLADPQVLHGQILPEYYAQLLEAERISEEELSDFDMEVPMQRPDGELRWMQFHSRPRRLADGRTVWDGVQTDVTERRHNQEELRAHRHELEQRVEERTRELTEAQQVLQVLNESLERRVAERTLELQNANDSLVESQRAALDMMEDAEVARRLAVDAGQNLRKLSQRLDLLADTASRLLASDSPQAIIEELCRRVMYFLECDAFFNYLVDEQAGRLHLNACAGIDPAEAHRIEWLDYGIAVCGCVARDARRVVVEEIAVSSDARVELVRSYGIQAYACHPLISQGRTLGTLSFGTRSRTSFTEDELLLMKAVADQVAIALERKASEDRVLQAKEAAEAANEAKSQFLANMSHELRTPMTGLLGMFDLILDGPLEPEQRGYLQTACTSARSLLRILNDILDLTKIQAGKFSVLEEPFELRGCLENMVNTLRPTAHAKRIALTCSFHPELPDLVLGDQVRLVQVLTNLTSNAVKFTEKGQVALEVTAGCGAAGRELRFLVSDTGIGIPAESRWQLFQPFTQLDVSHSRRFGGTGLGLAISKDIVERLGGSIEVESEPGQGSRFTVMLPLKEVSVEQRAACQIDVAAAAAPKAFPTGQPGGRLLVAEDDKVIRQCLKVMLERANFEVDFAEDGQQAVDMWGAERYDLVLMDVQMPRLNGFQAVEQIREQERRAGGHTPVVAMTAHASKEDQEKCRTAGMDNYVSKPIDFKETLGLIRRVIGENPRSS</sequence>
<comment type="subcellular location">
    <subcellularLocation>
        <location evidence="2">Membrane</location>
        <topology evidence="2">Multi-pass membrane protein</topology>
    </subcellularLocation>
</comment>
<dbReference type="Pfam" id="PF00072">
    <property type="entry name" value="Response_reg"/>
    <property type="match status" value="1"/>
</dbReference>
<dbReference type="InterPro" id="IPR029016">
    <property type="entry name" value="GAF-like_dom_sf"/>
</dbReference>
<dbReference type="InterPro" id="IPR011006">
    <property type="entry name" value="CheY-like_superfamily"/>
</dbReference>
<dbReference type="GO" id="GO:0016020">
    <property type="term" value="C:membrane"/>
    <property type="evidence" value="ECO:0007669"/>
    <property type="project" value="UniProtKB-SubCell"/>
</dbReference>
<dbReference type="Pfam" id="PF13188">
    <property type="entry name" value="PAS_8"/>
    <property type="match status" value="1"/>
</dbReference>
<accession>A0A6V8NE26</accession>
<dbReference type="Gene3D" id="3.30.565.10">
    <property type="entry name" value="Histidine kinase-like ATPase, C-terminal domain"/>
    <property type="match status" value="1"/>
</dbReference>
<dbReference type="Pfam" id="PF00512">
    <property type="entry name" value="HisKA"/>
    <property type="match status" value="1"/>
</dbReference>
<keyword evidence="10 15" id="KW-1133">Transmembrane helix</keyword>
<dbReference type="InterPro" id="IPR001789">
    <property type="entry name" value="Sig_transdc_resp-reg_receiver"/>
</dbReference>
<dbReference type="InterPro" id="IPR000700">
    <property type="entry name" value="PAS-assoc_C"/>
</dbReference>
<keyword evidence="4 13" id="KW-0597">Phosphoprotein</keyword>
<dbReference type="PRINTS" id="PR00344">
    <property type="entry name" value="BCTRLSENSOR"/>
</dbReference>
<evidence type="ECO:0000256" key="14">
    <source>
        <dbReference type="SAM" id="Coils"/>
    </source>
</evidence>
<feature type="transmembrane region" description="Helical" evidence="15">
    <location>
        <begin position="88"/>
        <end position="108"/>
    </location>
</feature>
<dbReference type="InterPro" id="IPR038318">
    <property type="entry name" value="KdpD_sf"/>
</dbReference>
<protein>
    <recommendedName>
        <fullName evidence="3">histidine kinase</fullName>
        <ecNumber evidence="3">2.7.13.3</ecNumber>
    </recommendedName>
</protein>
<dbReference type="CDD" id="cd00082">
    <property type="entry name" value="HisKA"/>
    <property type="match status" value="1"/>
</dbReference>
<evidence type="ECO:0000256" key="1">
    <source>
        <dbReference type="ARBA" id="ARBA00000085"/>
    </source>
</evidence>
<evidence type="ECO:0000256" key="13">
    <source>
        <dbReference type="PROSITE-ProRule" id="PRU00169"/>
    </source>
</evidence>
<dbReference type="Gene3D" id="3.30.450.40">
    <property type="match status" value="1"/>
</dbReference>
<keyword evidence="14" id="KW-0175">Coiled coil</keyword>
<dbReference type="CDD" id="cd17546">
    <property type="entry name" value="REC_hyHK_CKI1_RcsC-like"/>
    <property type="match status" value="1"/>
</dbReference>
<dbReference type="SMART" id="SM00388">
    <property type="entry name" value="HisKA"/>
    <property type="match status" value="1"/>
</dbReference>
<dbReference type="InterPro" id="IPR003018">
    <property type="entry name" value="GAF"/>
</dbReference>
<keyword evidence="12 15" id="KW-0472">Membrane</keyword>
<dbReference type="GO" id="GO:0005524">
    <property type="term" value="F:ATP binding"/>
    <property type="evidence" value="ECO:0007669"/>
    <property type="project" value="UniProtKB-KW"/>
</dbReference>
<evidence type="ECO:0000259" key="18">
    <source>
        <dbReference type="PROSITE" id="PS50113"/>
    </source>
</evidence>
<keyword evidence="8" id="KW-0418">Kinase</keyword>
<dbReference type="SMART" id="SM00086">
    <property type="entry name" value="PAC"/>
    <property type="match status" value="1"/>
</dbReference>
<keyword evidence="9" id="KW-0067">ATP-binding</keyword>
<keyword evidence="5" id="KW-0808">Transferase</keyword>
<dbReference type="InterPro" id="IPR003661">
    <property type="entry name" value="HisK_dim/P_dom"/>
</dbReference>
<organism evidence="19 20">
    <name type="scientific">Geomonas limicola</name>
    <dbReference type="NCBI Taxonomy" id="2740186"/>
    <lineage>
        <taxon>Bacteria</taxon>
        <taxon>Pseudomonadati</taxon>
        <taxon>Thermodesulfobacteriota</taxon>
        <taxon>Desulfuromonadia</taxon>
        <taxon>Geobacterales</taxon>
        <taxon>Geobacteraceae</taxon>
        <taxon>Geomonas</taxon>
    </lineage>
</organism>
<evidence type="ECO:0000256" key="11">
    <source>
        <dbReference type="ARBA" id="ARBA00023012"/>
    </source>
</evidence>
<dbReference type="FunFam" id="3.30.565.10:FF:000078">
    <property type="entry name" value="Two-component sensor histidine kinase"/>
    <property type="match status" value="1"/>
</dbReference>
<evidence type="ECO:0000256" key="8">
    <source>
        <dbReference type="ARBA" id="ARBA00022777"/>
    </source>
</evidence>
<dbReference type="Pfam" id="PF01590">
    <property type="entry name" value="GAF"/>
    <property type="match status" value="1"/>
</dbReference>
<dbReference type="InterPro" id="IPR036890">
    <property type="entry name" value="HATPase_C_sf"/>
</dbReference>
<dbReference type="InterPro" id="IPR035965">
    <property type="entry name" value="PAS-like_dom_sf"/>
</dbReference>
<dbReference type="Gene3D" id="1.20.120.620">
    <property type="entry name" value="Backbone structure of the membrane domain of e. Coli histidine kinase receptor kdpd"/>
    <property type="match status" value="1"/>
</dbReference>
<evidence type="ECO:0000256" key="4">
    <source>
        <dbReference type="ARBA" id="ARBA00022553"/>
    </source>
</evidence>
<dbReference type="PROSITE" id="PS50109">
    <property type="entry name" value="HIS_KIN"/>
    <property type="match status" value="1"/>
</dbReference>
<evidence type="ECO:0000259" key="17">
    <source>
        <dbReference type="PROSITE" id="PS50110"/>
    </source>
</evidence>
<gene>
    <name evidence="19" type="ORF">GMLC_43850</name>
</gene>
<dbReference type="SUPFAM" id="SSF55781">
    <property type="entry name" value="GAF domain-like"/>
    <property type="match status" value="1"/>
</dbReference>
<feature type="domain" description="PAC" evidence="18">
    <location>
        <begin position="357"/>
        <end position="408"/>
    </location>
</feature>
<evidence type="ECO:0000256" key="3">
    <source>
        <dbReference type="ARBA" id="ARBA00012438"/>
    </source>
</evidence>
<dbReference type="InterPro" id="IPR004358">
    <property type="entry name" value="Sig_transdc_His_kin-like_C"/>
</dbReference>
<dbReference type="InterPro" id="IPR005467">
    <property type="entry name" value="His_kinase_dom"/>
</dbReference>
<dbReference type="FunFam" id="1.10.287.130:FF:000002">
    <property type="entry name" value="Two-component osmosensing histidine kinase"/>
    <property type="match status" value="1"/>
</dbReference>
<feature type="domain" description="Response regulatory" evidence="17">
    <location>
        <begin position="922"/>
        <end position="1040"/>
    </location>
</feature>
<dbReference type="GO" id="GO:0000155">
    <property type="term" value="F:phosphorelay sensor kinase activity"/>
    <property type="evidence" value="ECO:0007669"/>
    <property type="project" value="InterPro"/>
</dbReference>
<evidence type="ECO:0000256" key="6">
    <source>
        <dbReference type="ARBA" id="ARBA00022692"/>
    </source>
</evidence>
<keyword evidence="7" id="KW-0547">Nucleotide-binding</keyword>
<feature type="modified residue" description="4-aspartylphosphate" evidence="13">
    <location>
        <position position="971"/>
    </location>
</feature>
<dbReference type="InterPro" id="IPR000014">
    <property type="entry name" value="PAS"/>
</dbReference>
<dbReference type="SMART" id="SM00065">
    <property type="entry name" value="GAF"/>
    <property type="match status" value="1"/>
</dbReference>
<evidence type="ECO:0000256" key="12">
    <source>
        <dbReference type="ARBA" id="ARBA00023136"/>
    </source>
</evidence>
<keyword evidence="6 15" id="KW-0812">Transmembrane</keyword>
<dbReference type="SUPFAM" id="SSF55785">
    <property type="entry name" value="PYP-like sensor domain (PAS domain)"/>
    <property type="match status" value="2"/>
</dbReference>
<comment type="caution">
    <text evidence="19">The sequence shown here is derived from an EMBL/GenBank/DDBJ whole genome shotgun (WGS) entry which is preliminary data.</text>
</comment>
<dbReference type="SMART" id="SM00387">
    <property type="entry name" value="HATPase_c"/>
    <property type="match status" value="1"/>
</dbReference>
<reference evidence="20" key="1">
    <citation type="submission" date="2020-06" db="EMBL/GenBank/DDBJ databases">
        <title>Draft genomic sequecing of Geomonas sp. Red745.</title>
        <authorList>
            <person name="Itoh H."/>
            <person name="Xu Z.X."/>
            <person name="Ushijima N."/>
            <person name="Masuda Y."/>
            <person name="Shiratori Y."/>
            <person name="Senoo K."/>
        </authorList>
    </citation>
    <scope>NUCLEOTIDE SEQUENCE [LARGE SCALE GENOMIC DNA]</scope>
    <source>
        <strain evidence="20">Red745</strain>
    </source>
</reference>
<evidence type="ECO:0000313" key="20">
    <source>
        <dbReference type="Proteomes" id="UP000587586"/>
    </source>
</evidence>
<evidence type="ECO:0000256" key="15">
    <source>
        <dbReference type="SAM" id="Phobius"/>
    </source>
</evidence>
<dbReference type="SUPFAM" id="SSF52172">
    <property type="entry name" value="CheY-like"/>
    <property type="match status" value="1"/>
</dbReference>
<evidence type="ECO:0000259" key="16">
    <source>
        <dbReference type="PROSITE" id="PS50109"/>
    </source>
</evidence>
<dbReference type="Pfam" id="PF02518">
    <property type="entry name" value="HATPase_c"/>
    <property type="match status" value="1"/>
</dbReference>
<evidence type="ECO:0000256" key="2">
    <source>
        <dbReference type="ARBA" id="ARBA00004141"/>
    </source>
</evidence>
<dbReference type="Pfam" id="PF13493">
    <property type="entry name" value="DUF4118"/>
    <property type="match status" value="1"/>
</dbReference>
<keyword evidence="11" id="KW-0902">Two-component regulatory system</keyword>
<feature type="domain" description="Histidine kinase" evidence="16">
    <location>
        <begin position="672"/>
        <end position="892"/>
    </location>
</feature>
<feature type="coiled-coil region" evidence="14">
    <location>
        <begin position="116"/>
        <end position="143"/>
    </location>
</feature>